<name>A0ABT2RUJ0_9FIRM</name>
<dbReference type="Gene3D" id="2.60.40.4270">
    <property type="entry name" value="Listeria-Bacteroides repeat domain"/>
    <property type="match status" value="1"/>
</dbReference>
<feature type="region of interest" description="Disordered" evidence="2">
    <location>
        <begin position="27"/>
        <end position="110"/>
    </location>
</feature>
<dbReference type="InterPro" id="IPR042229">
    <property type="entry name" value="Listeria/Bacterioides_rpt_sf"/>
</dbReference>
<dbReference type="RefSeq" id="WP_158362064.1">
    <property type="nucleotide sequence ID" value="NZ_JAOQKC010000003.1"/>
</dbReference>
<dbReference type="EMBL" id="JAOQKC010000003">
    <property type="protein sequence ID" value="MCU6695987.1"/>
    <property type="molecule type" value="Genomic_DNA"/>
</dbReference>
<feature type="signal peptide" evidence="3">
    <location>
        <begin position="1"/>
        <end position="20"/>
    </location>
</feature>
<evidence type="ECO:0000313" key="5">
    <source>
        <dbReference type="Proteomes" id="UP001652461"/>
    </source>
</evidence>
<comment type="subcellular location">
    <subcellularLocation>
        <location evidence="1">Cell envelope</location>
    </subcellularLocation>
</comment>
<evidence type="ECO:0000256" key="2">
    <source>
        <dbReference type="SAM" id="MobiDB-lite"/>
    </source>
</evidence>
<evidence type="ECO:0000256" key="1">
    <source>
        <dbReference type="ARBA" id="ARBA00004196"/>
    </source>
</evidence>
<proteinExistence type="predicted"/>
<evidence type="ECO:0000313" key="4">
    <source>
        <dbReference type="EMBL" id="MCU6695987.1"/>
    </source>
</evidence>
<keyword evidence="5" id="KW-1185">Reference proteome</keyword>
<sequence length="1102" mass="119912">MRSKKVIALLISLTLLVSIAIPGTLALSTDQTSSNGTIEVPTETTTPAPEAQQEQKDQNEQKDQKDQNEQENNCTCGSTDGTVPETTVPETGTAASEQPEAPMEQKPVSTDERYTVSFDLGGGILTARGVDRSVTAAPGETITLPGAPEKEDRTFTGWLSAKSGETYQAEAAYEVTDDDTLTAQWNMLQVLGVNTEPENSNTLSGMDCVVEAVSETEQESVESAVNTALGGDAVGTLNVLAADISFLDESGRSLEPAEGETVPVTLTVPEGQIDEDAAFLVVYHMVEREDGSYYAEPVQYAPRGKGDQKIRFGTTAFSIYAVAAVGKKAGDAGSFEIRTDGTETVYYEIEEEQSKVFFFQDDNAADYTYHRYTWTVKDNNDTVRAYSTSIYFQNEGSTSDKKNSYQYPWLSLDALRPGVVTLAVDYYCYNGSDWWYPSGTVASGTVEIKLAVTAKENGLAIENHIPENGTLKPVWRDAASNVAPDRYVWTKEFYHTYNQGDDSSEGHRGKGIIDDDAVLEDGSINVAIDAGGIAQEQDSAGNDILCMKIYTCTAYDKDGNVLGTATHRVEYGEDVLNGSFEYPKIPSGSSYAFANGTRQLFWRSTAPGSGAYLGMDVELGNDTSGNPYLNGGKANDGTQFAELNAEKVGTLYQDVLTAPGATLSWSFGHRSRKNTTTNVMYLVIASTKDAQNVTNQAQINALIKNFQADGVSVSYNGGTYTMWKFEGNPDYWQEHSGSYTVPDGQYATRFFFASASGSTTGNLIDGIHFNEVQQYFIEYYLNGELQESLTQASHADLDSIITPAHSEDKALENAVLTSSTINDVNYGGVTLSIKARKTVDAKYEGCRNVLRLYYTTGTASVRKIVEIEGWDDLSDEEKAMIWGPGGYTASFQLYDGDQVVATASMTIDLDEYAQKTAVAVFKDAEHPTKNFAPKKNHSYRVVEGDSDTANGAAQVYVQETTYDPVAGDGTGGNMKTDGSGTGSCTVKNSYRMVLTTLTIRKEGWETIDENQSFLFDVTGPDGYSKRVVINGNGSVTIKGLKIGSTYTVTEVTGWSWRYTPNSEPKLITLKATGENSVKFANTRSSTKWLDGNAYCKNEFKNK</sequence>
<dbReference type="InterPro" id="IPR013378">
    <property type="entry name" value="InlB-like_B-rpt"/>
</dbReference>
<dbReference type="Pfam" id="PF09479">
    <property type="entry name" value="Flg_new"/>
    <property type="match status" value="1"/>
</dbReference>
<comment type="caution">
    <text evidence="4">The sequence shown here is derived from an EMBL/GenBank/DDBJ whole genome shotgun (WGS) entry which is preliminary data.</text>
</comment>
<gene>
    <name evidence="4" type="ORF">OCV63_03630</name>
</gene>
<feature type="compositionally biased region" description="Basic and acidic residues" evidence="2">
    <location>
        <begin position="53"/>
        <end position="68"/>
    </location>
</feature>
<reference evidence="4 5" key="1">
    <citation type="journal article" date="2021" name="ISME Commun">
        <title>Automated analysis of genomic sequences facilitates high-throughput and comprehensive description of bacteria.</title>
        <authorList>
            <person name="Hitch T.C.A."/>
        </authorList>
    </citation>
    <scope>NUCLEOTIDE SEQUENCE [LARGE SCALE GENOMIC DNA]</scope>
    <source>
        <strain evidence="4 5">Sanger_04</strain>
    </source>
</reference>
<dbReference type="Proteomes" id="UP001652461">
    <property type="component" value="Unassembled WGS sequence"/>
</dbReference>
<evidence type="ECO:0000256" key="3">
    <source>
        <dbReference type="SAM" id="SignalP"/>
    </source>
</evidence>
<organism evidence="4 5">
    <name type="scientific">Laedolimicola ammoniilytica</name>
    <dbReference type="NCBI Taxonomy" id="2981771"/>
    <lineage>
        <taxon>Bacteria</taxon>
        <taxon>Bacillati</taxon>
        <taxon>Bacillota</taxon>
        <taxon>Clostridia</taxon>
        <taxon>Lachnospirales</taxon>
        <taxon>Lachnospiraceae</taxon>
        <taxon>Laedolimicola</taxon>
    </lineage>
</organism>
<feature type="compositionally biased region" description="Polar residues" evidence="2">
    <location>
        <begin position="27"/>
        <end position="37"/>
    </location>
</feature>
<feature type="compositionally biased region" description="Low complexity" evidence="2">
    <location>
        <begin position="81"/>
        <end position="95"/>
    </location>
</feature>
<keyword evidence="3" id="KW-0732">Signal</keyword>
<feature type="chain" id="PRO_5047175779" evidence="3">
    <location>
        <begin position="21"/>
        <end position="1102"/>
    </location>
</feature>
<protein>
    <submittedName>
        <fullName evidence="4">InlB B-repeat-containing protein</fullName>
    </submittedName>
</protein>
<feature type="compositionally biased region" description="Low complexity" evidence="2">
    <location>
        <begin position="41"/>
        <end position="52"/>
    </location>
</feature>
<accession>A0ABT2RUJ0</accession>